<evidence type="ECO:0000313" key="3">
    <source>
        <dbReference type="Proteomes" id="UP000054284"/>
    </source>
</evidence>
<proteinExistence type="predicted"/>
<name>W7KXD8_9CREN</name>
<evidence type="ECO:0000313" key="1">
    <source>
        <dbReference type="EMBL" id="EWG07976.1"/>
    </source>
</evidence>
<dbReference type="AlphaFoldDB" id="W7KXD8"/>
<organism evidence="1 3">
    <name type="scientific">Candidatus Aramenus sulfurataquae</name>
    <dbReference type="NCBI Taxonomy" id="1326980"/>
    <lineage>
        <taxon>Archaea</taxon>
        <taxon>Thermoproteota</taxon>
        <taxon>Thermoprotei</taxon>
        <taxon>Sulfolobales</taxon>
        <taxon>Sulfolobaceae</taxon>
        <taxon>Candidatus Aramenus</taxon>
    </lineage>
</organism>
<keyword evidence="3" id="KW-1185">Reference proteome</keyword>
<protein>
    <submittedName>
        <fullName evidence="1">Uncharacterized protein</fullName>
    </submittedName>
</protein>
<evidence type="ECO:0000313" key="2">
    <source>
        <dbReference type="EMBL" id="MCL7344677.1"/>
    </source>
</evidence>
<dbReference type="Proteomes" id="UP000054284">
    <property type="component" value="Unassembled WGS sequence"/>
</dbReference>
<comment type="caution">
    <text evidence="1">The sequence shown here is derived from an EMBL/GenBank/DDBJ whole genome shotgun (WGS) entry which is preliminary data.</text>
</comment>
<gene>
    <name evidence="1" type="ORF">ASUL_02994</name>
    <name evidence="2" type="ORF">TQ35_008915</name>
</gene>
<reference evidence="2" key="2">
    <citation type="submission" date="2022-05" db="EMBL/GenBank/DDBJ databases">
        <title>Metagenome Sequencing of an Archaeal-Dominated Microbial Community from a Hot Spring at the Los Azufres Geothermal Field, Mexico.</title>
        <authorList>
            <person name="Marin-Paredes R."/>
            <person name="Martinez-Romero E."/>
            <person name="Servin-Garciduenas L.E."/>
        </authorList>
    </citation>
    <scope>NUCLEOTIDE SEQUENCE</scope>
    <source>
        <strain evidence="2">AZ1-454</strain>
    </source>
</reference>
<accession>W7KXD8</accession>
<dbReference type="EMBL" id="JZWS02000023">
    <property type="protein sequence ID" value="MCL7344677.1"/>
    <property type="molecule type" value="Genomic_DNA"/>
</dbReference>
<sequence>MELRVEKPEEVLVPPLPEFSYVCDNEITEAKCKGVCIFRDPDFLSFTSSEVVSTMSLQGIVRSKTRGRKLERWSNYLEKYKVALDGQEFSLSLKLNLVITVYVDGYEVNGVSGDAVVKEYRLVSTKKREDSLVDLLSLKPTLVTLRRHSDYWDLITAYKVTYVDKGVLKELQKLLGVKRMECQTLEVLQGVKVCYL</sequence>
<dbReference type="EMBL" id="ASRH01000002">
    <property type="protein sequence ID" value="EWG07976.1"/>
    <property type="molecule type" value="Genomic_DNA"/>
</dbReference>
<reference evidence="1 3" key="1">
    <citation type="journal article" date="2014" name="Genome Announc.">
        <title>Draft Genome Sequence of the Sulfolobales Archaeon AZ1, Obtained through Metagenomic Analysis of a Mexican Hot Spring.</title>
        <authorList>
            <person name="Servin-Garciduenas L.E."/>
            <person name="Martinez-Romero E."/>
        </authorList>
    </citation>
    <scope>NUCLEOTIDE SEQUENCE [LARGE SCALE GENOMIC DNA]</scope>
    <source>
        <strain evidence="1">AZ1-illumnia</strain>
    </source>
</reference>